<feature type="region of interest" description="Disordered" evidence="2">
    <location>
        <begin position="1"/>
        <end position="21"/>
    </location>
</feature>
<feature type="compositionally biased region" description="Low complexity" evidence="2">
    <location>
        <begin position="7"/>
        <end position="21"/>
    </location>
</feature>
<feature type="compositionally biased region" description="Low complexity" evidence="2">
    <location>
        <begin position="161"/>
        <end position="192"/>
    </location>
</feature>
<sequence length="622" mass="69560">MWGNPNLATTLEPTQRTTTTQLPPTTSIIIQPMINRLVTKGDIKSKEMTLQQLMESNSKNGIPLDESSIVLPENLSPQLIAEIMAEPDDESEEDYEDAEAATTEKIAWEKSSTRKILKTPDSDAIRKKATTTQNPNFFKISENDADDEVQRQIQRMQVPETSRTTSSITTTTTTTTAPSTPLTTVTEPETTSTTQIVTTAQTSTVPITSSEEIVVTAATQQLETSTEQQQQQVEAAGKASEFSISDSDFERRFTTNDDFGSEEEKNKSNEQMNVKPELHIKHDFGNNIQRIDFDSNTGIVLPILPTQPPTSGIVITEEISAMQPTAPAKLFKVVQPSVPMTAPRLPFGFSPKSPEVEKVYDSKSVQPQKQVIAATEQQESAEIVEAIQTTTTRKPRKPKLKKHKLGKNKRRKLSRRLKMLNNKIKVSEIALLPTELAFNLPESEGRKVLPLTTIATISERKVNRTLEKIDRLLEKIETEGVHSNTPVMNQSQQLYEETLEIEKRLSELQKEVNKSKKKMEKAKAPLPSVDVVEGDTARALSWMIANMSKTVEDNPSVSVVDMIPLERVVDTPAFRLQSRTQNGVNSQNVIVALKQENDSVNLIRRNIPMMLQIKYKDEDEVL</sequence>
<dbReference type="EMBL" id="LIAE01010141">
    <property type="protein sequence ID" value="PAV66205.1"/>
    <property type="molecule type" value="Genomic_DNA"/>
</dbReference>
<evidence type="ECO:0000256" key="1">
    <source>
        <dbReference type="SAM" id="Coils"/>
    </source>
</evidence>
<dbReference type="AlphaFoldDB" id="A0A2A2JWX1"/>
<dbReference type="OrthoDB" id="5855801at2759"/>
<feature type="region of interest" description="Disordered" evidence="2">
    <location>
        <begin position="225"/>
        <end position="275"/>
    </location>
</feature>
<evidence type="ECO:0000313" key="4">
    <source>
        <dbReference type="Proteomes" id="UP000218231"/>
    </source>
</evidence>
<protein>
    <submittedName>
        <fullName evidence="3">Uncharacterized protein</fullName>
    </submittedName>
</protein>
<feature type="compositionally biased region" description="Low complexity" evidence="2">
    <location>
        <begin position="225"/>
        <end position="236"/>
    </location>
</feature>
<dbReference type="STRING" id="2018661.A0A2A2JWX1"/>
<gene>
    <name evidence="3" type="ORF">WR25_11755</name>
</gene>
<keyword evidence="1" id="KW-0175">Coiled coil</keyword>
<keyword evidence="4" id="KW-1185">Reference proteome</keyword>
<feature type="region of interest" description="Disordered" evidence="2">
    <location>
        <begin position="126"/>
        <end position="192"/>
    </location>
</feature>
<comment type="caution">
    <text evidence="3">The sequence shown here is derived from an EMBL/GenBank/DDBJ whole genome shotgun (WGS) entry which is preliminary data.</text>
</comment>
<reference evidence="3 4" key="1">
    <citation type="journal article" date="2017" name="Curr. Biol.">
        <title>Genome architecture and evolution of a unichromosomal asexual nematode.</title>
        <authorList>
            <person name="Fradin H."/>
            <person name="Zegar C."/>
            <person name="Gutwein M."/>
            <person name="Lucas J."/>
            <person name="Kovtun M."/>
            <person name="Corcoran D."/>
            <person name="Baugh L.R."/>
            <person name="Kiontke K."/>
            <person name="Gunsalus K."/>
            <person name="Fitch D.H."/>
            <person name="Piano F."/>
        </authorList>
    </citation>
    <scope>NUCLEOTIDE SEQUENCE [LARGE SCALE GENOMIC DNA]</scope>
    <source>
        <strain evidence="3">PF1309</strain>
    </source>
</reference>
<dbReference type="EMBL" id="LIAE01010141">
    <property type="protein sequence ID" value="PAV66206.1"/>
    <property type="molecule type" value="Genomic_DNA"/>
</dbReference>
<organism evidence="3 4">
    <name type="scientific">Diploscapter pachys</name>
    <dbReference type="NCBI Taxonomy" id="2018661"/>
    <lineage>
        <taxon>Eukaryota</taxon>
        <taxon>Metazoa</taxon>
        <taxon>Ecdysozoa</taxon>
        <taxon>Nematoda</taxon>
        <taxon>Chromadorea</taxon>
        <taxon>Rhabditida</taxon>
        <taxon>Rhabditina</taxon>
        <taxon>Rhabditomorpha</taxon>
        <taxon>Rhabditoidea</taxon>
        <taxon>Rhabditidae</taxon>
        <taxon>Diploscapter</taxon>
    </lineage>
</organism>
<accession>A0A2A2JWX1</accession>
<evidence type="ECO:0000313" key="3">
    <source>
        <dbReference type="EMBL" id="PAV66205.1"/>
    </source>
</evidence>
<proteinExistence type="predicted"/>
<feature type="coiled-coil region" evidence="1">
    <location>
        <begin position="459"/>
        <end position="525"/>
    </location>
</feature>
<name>A0A2A2JWX1_9BILA</name>
<evidence type="ECO:0000256" key="2">
    <source>
        <dbReference type="SAM" id="MobiDB-lite"/>
    </source>
</evidence>
<dbReference type="Proteomes" id="UP000218231">
    <property type="component" value="Unassembled WGS sequence"/>
</dbReference>